<name>A0ABS5Y9W6_9GAMM</name>
<evidence type="ECO:0000313" key="2">
    <source>
        <dbReference type="Proteomes" id="UP000811282"/>
    </source>
</evidence>
<dbReference type="PANTHER" id="PTHR30304">
    <property type="entry name" value="D-TAGATOSE-1,6-BISPHOSPHATE ALDOLASE"/>
    <property type="match status" value="1"/>
</dbReference>
<dbReference type="EMBL" id="JAFJYC010000001">
    <property type="protein sequence ID" value="MBT9431798.1"/>
    <property type="molecule type" value="Genomic_DNA"/>
</dbReference>
<dbReference type="InterPro" id="IPR050246">
    <property type="entry name" value="Class_II_FBP_aldolase"/>
</dbReference>
<dbReference type="Pfam" id="PF01116">
    <property type="entry name" value="F_bP_aldolase"/>
    <property type="match status" value="1"/>
</dbReference>
<dbReference type="PANTHER" id="PTHR30304:SF0">
    <property type="entry name" value="D-TAGATOSE-1,6-BISPHOSPHATE ALDOLASE SUBUNIT GATY-RELATED"/>
    <property type="match status" value="1"/>
</dbReference>
<sequence>MFAAMKSLLDDASRRQYALLAINCFNLETARATMRATEQQRAPVILNLYQGHCGHLPPRVAVPLVRALAEDAAVPVTLSLDHGSDSTLIWQAFRAGFGGLMIDASSQPLAENIRQTRQVVQLAATDGVCVEGELGHIADAPVYQVADARQMMTAVADVEPFLRQTGIDLLAVSVGTAHGLYPAGVTPEVDFERLEAIHSASSVPLALHGGSGTRPEDIRRVSQYGVAKINVGVAVAQAGKTALQEGLRQHPEVELAELLQLMESACQEVVAEYLGWSGSAHKA</sequence>
<protein>
    <submittedName>
        <fullName evidence="1">Class II fructose-bisphosphate aldolase family protein</fullName>
    </submittedName>
</protein>
<organism evidence="1 2">
    <name type="scientific">Candidatus Sodalis endolongispinus</name>
    <dbReference type="NCBI Taxonomy" id="2812662"/>
    <lineage>
        <taxon>Bacteria</taxon>
        <taxon>Pseudomonadati</taxon>
        <taxon>Pseudomonadota</taxon>
        <taxon>Gammaproteobacteria</taxon>
        <taxon>Enterobacterales</taxon>
        <taxon>Bruguierivoracaceae</taxon>
        <taxon>Sodalis</taxon>
    </lineage>
</organism>
<accession>A0ABS5Y9W6</accession>
<keyword evidence="2" id="KW-1185">Reference proteome</keyword>
<gene>
    <name evidence="1" type="ORF">JZM24_05960</name>
</gene>
<evidence type="ECO:0000313" key="1">
    <source>
        <dbReference type="EMBL" id="MBT9431798.1"/>
    </source>
</evidence>
<dbReference type="Proteomes" id="UP000811282">
    <property type="component" value="Unassembled WGS sequence"/>
</dbReference>
<dbReference type="RefSeq" id="WP_215669016.1">
    <property type="nucleotide sequence ID" value="NZ_JAFJYC010000001.1"/>
</dbReference>
<dbReference type="CDD" id="cd00947">
    <property type="entry name" value="TBP_aldolase_IIB"/>
    <property type="match status" value="1"/>
</dbReference>
<reference evidence="1 2" key="1">
    <citation type="journal article" date="2021" name="Genome Biol. Evol.">
        <title>The evolution of interdependence in a four-way mealybug symbiosis.</title>
        <authorList>
            <person name="Garber A.I."/>
            <person name="Kupper M."/>
            <person name="Laetsch D.R."/>
            <person name="Weldon S.R."/>
            <person name="Ladinsky M.S."/>
            <person name="Bjorkman P.J."/>
            <person name="McCutcheon J.P."/>
        </authorList>
    </citation>
    <scope>NUCLEOTIDE SEQUENCE [LARGE SCALE GENOMIC DNA]</scope>
    <source>
        <strain evidence="1">SOD</strain>
    </source>
</reference>
<dbReference type="InterPro" id="IPR013785">
    <property type="entry name" value="Aldolase_TIM"/>
</dbReference>
<dbReference type="Gene3D" id="3.20.20.70">
    <property type="entry name" value="Aldolase class I"/>
    <property type="match status" value="1"/>
</dbReference>
<comment type="caution">
    <text evidence="1">The sequence shown here is derived from an EMBL/GenBank/DDBJ whole genome shotgun (WGS) entry which is preliminary data.</text>
</comment>
<dbReference type="PIRSF" id="PIRSF001359">
    <property type="entry name" value="F_bP_aldolase_II"/>
    <property type="match status" value="1"/>
</dbReference>
<dbReference type="InterPro" id="IPR000771">
    <property type="entry name" value="FBA_II"/>
</dbReference>
<proteinExistence type="predicted"/>
<dbReference type="SUPFAM" id="SSF51569">
    <property type="entry name" value="Aldolase"/>
    <property type="match status" value="1"/>
</dbReference>